<feature type="transmembrane region" description="Helical" evidence="8">
    <location>
        <begin position="147"/>
        <end position="165"/>
    </location>
</feature>
<dbReference type="GO" id="GO:0005262">
    <property type="term" value="F:calcium channel activity"/>
    <property type="evidence" value="ECO:0007669"/>
    <property type="project" value="TreeGrafter"/>
</dbReference>
<organism evidence="10">
    <name type="scientific">Heterosigma akashiwo</name>
    <name type="common">Chromophytic alga</name>
    <name type="synonym">Heterosigma carterae</name>
    <dbReference type="NCBI Taxonomy" id="2829"/>
    <lineage>
        <taxon>Eukaryota</taxon>
        <taxon>Sar</taxon>
        <taxon>Stramenopiles</taxon>
        <taxon>Ochrophyta</taxon>
        <taxon>Raphidophyceae</taxon>
        <taxon>Chattonellales</taxon>
        <taxon>Chattonellaceae</taxon>
        <taxon>Heterosigma</taxon>
    </lineage>
</organism>
<protein>
    <recommendedName>
        <fullName evidence="9">Sodium/calcium exchanger membrane region domain-containing protein</fullName>
    </recommendedName>
</protein>
<dbReference type="InterPro" id="IPR004837">
    <property type="entry name" value="NaCa_Exmemb"/>
</dbReference>
<evidence type="ECO:0000256" key="7">
    <source>
        <dbReference type="SAM" id="MobiDB-lite"/>
    </source>
</evidence>
<evidence type="ECO:0000256" key="3">
    <source>
        <dbReference type="ARBA" id="ARBA00022449"/>
    </source>
</evidence>
<proteinExistence type="inferred from homology"/>
<evidence type="ECO:0000313" key="10">
    <source>
        <dbReference type="EMBL" id="CAE0652417.1"/>
    </source>
</evidence>
<feature type="transmembrane region" description="Helical" evidence="8">
    <location>
        <begin position="56"/>
        <end position="80"/>
    </location>
</feature>
<gene>
    <name evidence="10" type="ORF">HAKA00212_LOCUS25789</name>
</gene>
<evidence type="ECO:0000256" key="2">
    <source>
        <dbReference type="ARBA" id="ARBA00005364"/>
    </source>
</evidence>
<comment type="subcellular location">
    <subcellularLocation>
        <location evidence="1">Membrane</location>
        <topology evidence="1">Multi-pass membrane protein</topology>
    </subcellularLocation>
</comment>
<evidence type="ECO:0000256" key="4">
    <source>
        <dbReference type="ARBA" id="ARBA00022692"/>
    </source>
</evidence>
<accession>A0A7S3YI58</accession>
<evidence type="ECO:0000256" key="1">
    <source>
        <dbReference type="ARBA" id="ARBA00004141"/>
    </source>
</evidence>
<feature type="region of interest" description="Disordered" evidence="7">
    <location>
        <begin position="244"/>
        <end position="264"/>
    </location>
</feature>
<reference evidence="10" key="1">
    <citation type="submission" date="2021-01" db="EMBL/GenBank/DDBJ databases">
        <authorList>
            <person name="Corre E."/>
            <person name="Pelletier E."/>
            <person name="Niang G."/>
            <person name="Scheremetjew M."/>
            <person name="Finn R."/>
            <person name="Kale V."/>
            <person name="Holt S."/>
            <person name="Cochrane G."/>
            <person name="Meng A."/>
            <person name="Brown T."/>
            <person name="Cohen L."/>
        </authorList>
    </citation>
    <scope>NUCLEOTIDE SEQUENCE</scope>
    <source>
        <strain evidence="10">CCMP3107</strain>
    </source>
</reference>
<keyword evidence="6 8" id="KW-0472">Membrane</keyword>
<dbReference type="AlphaFoldDB" id="A0A7S3YI58"/>
<keyword evidence="4 8" id="KW-0812">Transmembrane</keyword>
<dbReference type="InterPro" id="IPR004481">
    <property type="entry name" value="K/Na/Ca-exchanger"/>
</dbReference>
<feature type="transmembrane region" description="Helical" evidence="8">
    <location>
        <begin position="14"/>
        <end position="35"/>
    </location>
</feature>
<feature type="domain" description="Sodium/calcium exchanger membrane region" evidence="9">
    <location>
        <begin position="22"/>
        <end position="165"/>
    </location>
</feature>
<dbReference type="PANTHER" id="PTHR10846:SF73">
    <property type="entry name" value="SODIUM_CALCIUM EXCHANGER MEMBRANE REGION DOMAIN-CONTAINING PROTEIN"/>
    <property type="match status" value="1"/>
</dbReference>
<dbReference type="EMBL" id="HBIU01059503">
    <property type="protein sequence ID" value="CAE0652417.1"/>
    <property type="molecule type" value="Transcribed_RNA"/>
</dbReference>
<evidence type="ECO:0000259" key="9">
    <source>
        <dbReference type="Pfam" id="PF01699"/>
    </source>
</evidence>
<dbReference type="InterPro" id="IPR044880">
    <property type="entry name" value="NCX_ion-bd_dom_sf"/>
</dbReference>
<comment type="similarity">
    <text evidence="2">Belongs to the Ca(2+):cation antiporter (CaCA) (TC 2.A.19) family. SLC24A subfamily.</text>
</comment>
<evidence type="ECO:0000256" key="6">
    <source>
        <dbReference type="ARBA" id="ARBA00023136"/>
    </source>
</evidence>
<keyword evidence="5 8" id="KW-1133">Transmembrane helix</keyword>
<dbReference type="GO" id="GO:0006874">
    <property type="term" value="P:intracellular calcium ion homeostasis"/>
    <property type="evidence" value="ECO:0007669"/>
    <property type="project" value="TreeGrafter"/>
</dbReference>
<dbReference type="Pfam" id="PF01699">
    <property type="entry name" value="Na_Ca_ex"/>
    <property type="match status" value="1"/>
</dbReference>
<dbReference type="GO" id="GO:0008273">
    <property type="term" value="F:calcium, potassium:sodium antiporter activity"/>
    <property type="evidence" value="ECO:0007669"/>
    <property type="project" value="TreeGrafter"/>
</dbReference>
<dbReference type="PANTHER" id="PTHR10846">
    <property type="entry name" value="SODIUM/POTASSIUM/CALCIUM EXCHANGER"/>
    <property type="match status" value="1"/>
</dbReference>
<dbReference type="GO" id="GO:0005886">
    <property type="term" value="C:plasma membrane"/>
    <property type="evidence" value="ECO:0007669"/>
    <property type="project" value="TreeGrafter"/>
</dbReference>
<name>A0A7S3YI58_HETAK</name>
<keyword evidence="3" id="KW-0050">Antiport</keyword>
<keyword evidence="3" id="KW-0813">Transport</keyword>
<dbReference type="Gene3D" id="1.20.1420.30">
    <property type="entry name" value="NCX, central ion-binding region"/>
    <property type="match status" value="1"/>
</dbReference>
<feature type="transmembrane region" description="Helical" evidence="8">
    <location>
        <begin position="86"/>
        <end position="110"/>
    </location>
</feature>
<evidence type="ECO:0000256" key="8">
    <source>
        <dbReference type="SAM" id="Phobius"/>
    </source>
</evidence>
<sequence length="310" mass="33707">MSISDVLEGDLVDIVAGVGYFLALAYIMLAISHLCEEYFVASLSVVVEVFNIPPEVAGATLMAAGTSSPELFAAIIGLFFSKTSDTGISTVVGSVVFNTLMILGCSIWVSPTRSIQLTAGSFGRECVFFFASLMMLYISYGDGVVKFWEGCLMVMIYMLYVFWCWSGEKIIAYTRYAIFCQKEKGAGEHAGPPFHKLSESGTGTIATEQDSHHNILRVDSEEGISNLAVQSVPGKELELVDFAGRPETSEEEEEKDEEKAGEGASTLAVLKAEARVLLAVFYQTCVLREYFLRLPPDSANHPAALEHALA</sequence>
<evidence type="ECO:0000256" key="5">
    <source>
        <dbReference type="ARBA" id="ARBA00022989"/>
    </source>
</evidence>